<evidence type="ECO:0000256" key="2">
    <source>
        <dbReference type="RuleBase" id="RU363094"/>
    </source>
</evidence>
<comment type="subcellular location">
    <subcellularLocation>
        <location evidence="2">Cytoplasm</location>
    </subcellularLocation>
</comment>
<dbReference type="RefSeq" id="WP_073078578.1">
    <property type="nucleotide sequence ID" value="NZ_FQXV01000006.1"/>
</dbReference>
<comment type="similarity">
    <text evidence="2">Belongs to the acetyltransferase family. RimI subfamily.</text>
</comment>
<dbReference type="GO" id="GO:0008999">
    <property type="term" value="F:protein-N-terminal-alanine acetyltransferase activity"/>
    <property type="evidence" value="ECO:0007669"/>
    <property type="project" value="UniProtKB-EC"/>
</dbReference>
<protein>
    <recommendedName>
        <fullName evidence="2">[Ribosomal protein bS18]-alanine N-acetyltransferase</fullName>
        <ecNumber evidence="2">2.3.1.266</ecNumber>
    </recommendedName>
</protein>
<keyword evidence="1 4" id="KW-0808">Transferase</keyword>
<keyword evidence="5" id="KW-1185">Reference proteome</keyword>
<organism evidence="4 5">
    <name type="scientific">Sporobacter termitidis DSM 10068</name>
    <dbReference type="NCBI Taxonomy" id="1123282"/>
    <lineage>
        <taxon>Bacteria</taxon>
        <taxon>Bacillati</taxon>
        <taxon>Bacillota</taxon>
        <taxon>Clostridia</taxon>
        <taxon>Eubacteriales</taxon>
        <taxon>Oscillospiraceae</taxon>
        <taxon>Sporobacter</taxon>
    </lineage>
</organism>
<dbReference type="InterPro" id="IPR000182">
    <property type="entry name" value="GNAT_dom"/>
</dbReference>
<dbReference type="InterPro" id="IPR016181">
    <property type="entry name" value="Acyl_CoA_acyltransferase"/>
</dbReference>
<dbReference type="PROSITE" id="PS51186">
    <property type="entry name" value="GNAT"/>
    <property type="match status" value="1"/>
</dbReference>
<sequence length="150" mass="16840">MIRLIDAREELLPQVLGIEREAISPPWSEGALLNEIGREDGLFLLALEESAAADNDIAGFCILRRAADEAELYQIAVRDDCRRRGVGGALLGAALEYCRLHRVVSVYLEVRRSNDAAIRLYKKYGFKNEGRRKNYYSSPVEDAVIMSLPI</sequence>
<dbReference type="OrthoDB" id="9794566at2"/>
<dbReference type="SUPFAM" id="SSF55729">
    <property type="entry name" value="Acyl-CoA N-acyltransferases (Nat)"/>
    <property type="match status" value="1"/>
</dbReference>
<evidence type="ECO:0000313" key="5">
    <source>
        <dbReference type="Proteomes" id="UP000183995"/>
    </source>
</evidence>
<dbReference type="AlphaFoldDB" id="A0A1M5XWR4"/>
<comment type="catalytic activity">
    <reaction evidence="2">
        <text>N-terminal L-alanyl-[ribosomal protein bS18] + acetyl-CoA = N-terminal N(alpha)-acetyl-L-alanyl-[ribosomal protein bS18] + CoA + H(+)</text>
        <dbReference type="Rhea" id="RHEA:43756"/>
        <dbReference type="Rhea" id="RHEA-COMP:10676"/>
        <dbReference type="Rhea" id="RHEA-COMP:10677"/>
        <dbReference type="ChEBI" id="CHEBI:15378"/>
        <dbReference type="ChEBI" id="CHEBI:57287"/>
        <dbReference type="ChEBI" id="CHEBI:57288"/>
        <dbReference type="ChEBI" id="CHEBI:64718"/>
        <dbReference type="ChEBI" id="CHEBI:83683"/>
        <dbReference type="EC" id="2.3.1.266"/>
    </reaction>
</comment>
<dbReference type="PANTHER" id="PTHR13947">
    <property type="entry name" value="GNAT FAMILY N-ACETYLTRANSFERASE"/>
    <property type="match status" value="1"/>
</dbReference>
<dbReference type="CDD" id="cd04301">
    <property type="entry name" value="NAT_SF"/>
    <property type="match status" value="1"/>
</dbReference>
<dbReference type="PANTHER" id="PTHR13947:SF37">
    <property type="entry name" value="LD18367P"/>
    <property type="match status" value="1"/>
</dbReference>
<feature type="domain" description="N-acetyltransferase" evidence="3">
    <location>
        <begin position="2"/>
        <end position="150"/>
    </location>
</feature>
<dbReference type="InterPro" id="IPR006464">
    <property type="entry name" value="AcTrfase_RimI/Ard1"/>
</dbReference>
<reference evidence="4 5" key="1">
    <citation type="submission" date="2016-11" db="EMBL/GenBank/DDBJ databases">
        <authorList>
            <person name="Jaros S."/>
            <person name="Januszkiewicz K."/>
            <person name="Wedrychowicz H."/>
        </authorList>
    </citation>
    <scope>NUCLEOTIDE SEQUENCE [LARGE SCALE GENOMIC DNA]</scope>
    <source>
        <strain evidence="4 5">DSM 10068</strain>
    </source>
</reference>
<dbReference type="InterPro" id="IPR050769">
    <property type="entry name" value="NAT_camello-type"/>
</dbReference>
<evidence type="ECO:0000259" key="3">
    <source>
        <dbReference type="PROSITE" id="PS51186"/>
    </source>
</evidence>
<dbReference type="Pfam" id="PF00583">
    <property type="entry name" value="Acetyltransf_1"/>
    <property type="match status" value="1"/>
</dbReference>
<dbReference type="EMBL" id="FQXV01000006">
    <property type="protein sequence ID" value="SHI04275.1"/>
    <property type="molecule type" value="Genomic_DNA"/>
</dbReference>
<gene>
    <name evidence="4" type="ORF">SAMN02745823_02107</name>
</gene>
<evidence type="ECO:0000313" key="4">
    <source>
        <dbReference type="EMBL" id="SHI04275.1"/>
    </source>
</evidence>
<name>A0A1M5XWR4_9FIRM</name>
<dbReference type="STRING" id="1123282.SAMN02745823_02107"/>
<dbReference type="GO" id="GO:0005737">
    <property type="term" value="C:cytoplasm"/>
    <property type="evidence" value="ECO:0007669"/>
    <property type="project" value="UniProtKB-SubCell"/>
</dbReference>
<proteinExistence type="inferred from homology"/>
<dbReference type="NCBIfam" id="TIGR01575">
    <property type="entry name" value="rimI"/>
    <property type="match status" value="1"/>
</dbReference>
<dbReference type="Proteomes" id="UP000183995">
    <property type="component" value="Unassembled WGS sequence"/>
</dbReference>
<keyword evidence="2" id="KW-0963">Cytoplasm</keyword>
<dbReference type="Gene3D" id="3.40.630.30">
    <property type="match status" value="1"/>
</dbReference>
<comment type="function">
    <text evidence="2">Acetylates the N-terminal alanine of ribosomal protein bS18.</text>
</comment>
<evidence type="ECO:0000256" key="1">
    <source>
        <dbReference type="ARBA" id="ARBA00022679"/>
    </source>
</evidence>
<dbReference type="EC" id="2.3.1.266" evidence="2"/>
<accession>A0A1M5XWR4</accession>